<proteinExistence type="predicted"/>
<keyword evidence="2" id="KW-1185">Reference proteome</keyword>
<reference evidence="2" key="1">
    <citation type="journal article" date="2024" name="Proc. Natl. Acad. Sci. U.S.A.">
        <title>Extraordinary preservation of gene collinearity over three hundred million years revealed in homosporous lycophytes.</title>
        <authorList>
            <person name="Li C."/>
            <person name="Wickell D."/>
            <person name="Kuo L.Y."/>
            <person name="Chen X."/>
            <person name="Nie B."/>
            <person name="Liao X."/>
            <person name="Peng D."/>
            <person name="Ji J."/>
            <person name="Jenkins J."/>
            <person name="Williams M."/>
            <person name="Shu S."/>
            <person name="Plott C."/>
            <person name="Barry K."/>
            <person name="Rajasekar S."/>
            <person name="Grimwood J."/>
            <person name="Han X."/>
            <person name="Sun S."/>
            <person name="Hou Z."/>
            <person name="He W."/>
            <person name="Dai G."/>
            <person name="Sun C."/>
            <person name="Schmutz J."/>
            <person name="Leebens-Mack J.H."/>
            <person name="Li F.W."/>
            <person name="Wang L."/>
        </authorList>
    </citation>
    <scope>NUCLEOTIDE SEQUENCE [LARGE SCALE GENOMIC DNA]</scope>
    <source>
        <strain evidence="2">cv. PW_Plant_1</strain>
    </source>
</reference>
<organism evidence="1 2">
    <name type="scientific">Diphasiastrum complanatum</name>
    <name type="common">Issler's clubmoss</name>
    <name type="synonym">Lycopodium complanatum</name>
    <dbReference type="NCBI Taxonomy" id="34168"/>
    <lineage>
        <taxon>Eukaryota</taxon>
        <taxon>Viridiplantae</taxon>
        <taxon>Streptophyta</taxon>
        <taxon>Embryophyta</taxon>
        <taxon>Tracheophyta</taxon>
        <taxon>Lycopodiopsida</taxon>
        <taxon>Lycopodiales</taxon>
        <taxon>Lycopodiaceae</taxon>
        <taxon>Lycopodioideae</taxon>
        <taxon>Diphasiastrum</taxon>
    </lineage>
</organism>
<name>A0ACC2C715_DIPCM</name>
<evidence type="ECO:0000313" key="2">
    <source>
        <dbReference type="Proteomes" id="UP001162992"/>
    </source>
</evidence>
<protein>
    <submittedName>
        <fullName evidence="1">Uncharacterized protein</fullName>
    </submittedName>
</protein>
<accession>A0ACC2C715</accession>
<gene>
    <name evidence="1" type="ORF">O6H91_11G019000</name>
</gene>
<dbReference type="EMBL" id="CM055102">
    <property type="protein sequence ID" value="KAJ7537727.1"/>
    <property type="molecule type" value="Genomic_DNA"/>
</dbReference>
<comment type="caution">
    <text evidence="1">The sequence shown here is derived from an EMBL/GenBank/DDBJ whole genome shotgun (WGS) entry which is preliminary data.</text>
</comment>
<sequence length="124" mass="14406">MYLCLQLTTLIQFCAIAFALSSQYYSADRSEHQSHALSTTKWQEPTNWANARINERFDGANFQMWKWFMKMILFERELWGAVSGEEVKPEGDALDARIVAYSRRDRKAYAAYLCLANIPAKQLQ</sequence>
<evidence type="ECO:0000313" key="1">
    <source>
        <dbReference type="EMBL" id="KAJ7537727.1"/>
    </source>
</evidence>
<dbReference type="Proteomes" id="UP001162992">
    <property type="component" value="Chromosome 11"/>
</dbReference>